<evidence type="ECO:0000256" key="1">
    <source>
        <dbReference type="ARBA" id="ARBA00023172"/>
    </source>
</evidence>
<dbReference type="GO" id="GO:0006310">
    <property type="term" value="P:DNA recombination"/>
    <property type="evidence" value="ECO:0007669"/>
    <property type="project" value="UniProtKB-KW"/>
</dbReference>
<dbReference type="InterPro" id="IPR050090">
    <property type="entry name" value="Tyrosine_recombinase_XerCD"/>
</dbReference>
<feature type="domain" description="Tyr recombinase" evidence="2">
    <location>
        <begin position="107"/>
        <end position="309"/>
    </location>
</feature>
<dbReference type="RefSeq" id="WP_110074105.1">
    <property type="nucleotide sequence ID" value="NZ_CM009896.1"/>
</dbReference>
<protein>
    <recommendedName>
        <fullName evidence="2">Tyr recombinase domain-containing protein</fullName>
    </recommendedName>
</protein>
<dbReference type="Proteomes" id="UP000245488">
    <property type="component" value="Chromosome"/>
</dbReference>
<evidence type="ECO:0000313" key="3">
    <source>
        <dbReference type="EMBL" id="PWT29126.1"/>
    </source>
</evidence>
<sequence>MSEVKFNSIFQDEFISVISIKRAMGFKYETDALMFGRIDKFFCDNVLSEKKISKELCDLWCNKRSYESASNHCSRVSSFRVFSKYLQSLGYPVYVPPKGLTRHPPKYDAHIFTDDELGRFFRAVDASQSVPSECPYRALVMPVFFRILYTSGMRVSELRLARLRDVNLGEGYIRVIQGKNHKDRLVPIHPDLVTKCIHLKEQIHKTSTEDEFFFMVRPGREMKLFNVYHNFRRYLDKAGIPHTGHGPRVHDFRHTYCVNLLRKWTEEGKDLMVYLPYMRTMLGHETFEETAYYLKLTAAAFPTIRESLDKAFPDIIGEVIFNEQYYY</sequence>
<accession>A0A317G735</accession>
<gene>
    <name evidence="3" type="ORF">CPT75_19445</name>
</gene>
<comment type="caution">
    <text evidence="3">The sequence shown here is derived from an EMBL/GenBank/DDBJ whole genome shotgun (WGS) entry which is preliminary data.</text>
</comment>
<keyword evidence="4" id="KW-1185">Reference proteome</keyword>
<reference evidence="3 4" key="1">
    <citation type="submission" date="2017-09" db="EMBL/GenBank/DDBJ databases">
        <title>High-quality draft genome sequence of Butyrivibrio fibrisolvens INBov1, isolated from cow rumen.</title>
        <authorList>
            <person name="Rodriguez Hernaez J."/>
            <person name="Rivarola M."/>
            <person name="Paniego N."/>
            <person name="Cravero S."/>
            <person name="Ceron Cucchi M."/>
            <person name="Martinez M.C."/>
        </authorList>
    </citation>
    <scope>NUCLEOTIDE SEQUENCE [LARGE SCALE GENOMIC DNA]</scope>
    <source>
        <strain evidence="3 4">INBov1</strain>
    </source>
</reference>
<evidence type="ECO:0000313" key="4">
    <source>
        <dbReference type="Proteomes" id="UP000245488"/>
    </source>
</evidence>
<dbReference type="Gene3D" id="1.10.443.10">
    <property type="entry name" value="Intergrase catalytic core"/>
    <property type="match status" value="1"/>
</dbReference>
<dbReference type="Pfam" id="PF00589">
    <property type="entry name" value="Phage_integrase"/>
    <property type="match status" value="1"/>
</dbReference>
<dbReference type="SUPFAM" id="SSF56349">
    <property type="entry name" value="DNA breaking-rejoining enzymes"/>
    <property type="match status" value="1"/>
</dbReference>
<organism evidence="3 4">
    <name type="scientific">Butyrivibrio fibrisolvens</name>
    <dbReference type="NCBI Taxonomy" id="831"/>
    <lineage>
        <taxon>Bacteria</taxon>
        <taxon>Bacillati</taxon>
        <taxon>Bacillota</taxon>
        <taxon>Clostridia</taxon>
        <taxon>Lachnospirales</taxon>
        <taxon>Lachnospiraceae</taxon>
        <taxon>Butyrivibrio</taxon>
    </lineage>
</organism>
<name>A0A317G735_BUTFI</name>
<dbReference type="GO" id="GO:0003677">
    <property type="term" value="F:DNA binding"/>
    <property type="evidence" value="ECO:0007669"/>
    <property type="project" value="InterPro"/>
</dbReference>
<dbReference type="GO" id="GO:0015074">
    <property type="term" value="P:DNA integration"/>
    <property type="evidence" value="ECO:0007669"/>
    <property type="project" value="InterPro"/>
</dbReference>
<keyword evidence="1" id="KW-0233">DNA recombination</keyword>
<dbReference type="PANTHER" id="PTHR30349">
    <property type="entry name" value="PHAGE INTEGRASE-RELATED"/>
    <property type="match status" value="1"/>
</dbReference>
<dbReference type="InterPro" id="IPR013762">
    <property type="entry name" value="Integrase-like_cat_sf"/>
</dbReference>
<evidence type="ECO:0000259" key="2">
    <source>
        <dbReference type="PROSITE" id="PS51898"/>
    </source>
</evidence>
<dbReference type="PANTHER" id="PTHR30349:SF81">
    <property type="entry name" value="TYROSINE RECOMBINASE XERC"/>
    <property type="match status" value="1"/>
</dbReference>
<dbReference type="PROSITE" id="PS51898">
    <property type="entry name" value="TYR_RECOMBINASE"/>
    <property type="match status" value="1"/>
</dbReference>
<dbReference type="EMBL" id="NXNG01000001">
    <property type="protein sequence ID" value="PWT29126.1"/>
    <property type="molecule type" value="Genomic_DNA"/>
</dbReference>
<dbReference type="InterPro" id="IPR002104">
    <property type="entry name" value="Integrase_catalytic"/>
</dbReference>
<dbReference type="AlphaFoldDB" id="A0A317G735"/>
<proteinExistence type="predicted"/>
<dbReference type="InterPro" id="IPR011010">
    <property type="entry name" value="DNA_brk_join_enz"/>
</dbReference>